<gene>
    <name evidence="2" type="ORF">H9789_11650</name>
</gene>
<sequence length="486" mass="54671">MKKQWIVGVIALLVVVLAVWFFWPKDQSAHVRVVPADATALMELDLEGFLQESELSEEKIKTLLPEHMDVWNSGIDWEKHAYVFVDAVGMNGCLLAVKDAGELKEFLAQNGERMGITPVEEQQGYYWSLVSGSFVLGFDDDVLMIMGPTLASAQAEMRQRMLGYLKQDKSESVLKAPLYKKMQEQDGVLKAAVSLEMFPEYYRMFQNLGLPEHVDFSKMLMTLSIESKKGQIVFHTGVLSEDPALAQKMKALDDLSGQIDGDFLTSVSPNTTLWMGANLKGDKLMQLMSEIPPLRLYLMAMNHVMDVERMIRSIDGDVALSGTVDGEPVVCVQAHMADLSFMDDADYWISSARASGNYEFERVDEDLYRIGKVAPQDLFLGLKDRNVLFTTSRSAMNGLQKGMDSDLLKPYEDDIRESKFYVWGNLGAVNGVIRSMGLSEQNPQVQQVERFFGKFKAVALRSTKATSMDLIFYLKNKESGLKQLFE</sequence>
<keyword evidence="1" id="KW-1133">Transmembrane helix</keyword>
<proteinExistence type="predicted"/>
<evidence type="ECO:0000313" key="3">
    <source>
        <dbReference type="Proteomes" id="UP000823865"/>
    </source>
</evidence>
<dbReference type="EMBL" id="JAHLFU010000237">
    <property type="protein sequence ID" value="MBU3854443.1"/>
    <property type="molecule type" value="Genomic_DNA"/>
</dbReference>
<comment type="caution">
    <text evidence="2">The sequence shown here is derived from an EMBL/GenBank/DDBJ whole genome shotgun (WGS) entry which is preliminary data.</text>
</comment>
<dbReference type="Pfam" id="PF16120">
    <property type="entry name" value="DUF4836"/>
    <property type="match status" value="1"/>
</dbReference>
<reference evidence="2" key="1">
    <citation type="journal article" date="2021" name="PeerJ">
        <title>Extensive microbial diversity within the chicken gut microbiome revealed by metagenomics and culture.</title>
        <authorList>
            <person name="Gilroy R."/>
            <person name="Ravi A."/>
            <person name="Getino M."/>
            <person name="Pursley I."/>
            <person name="Horton D.L."/>
            <person name="Alikhan N.F."/>
            <person name="Baker D."/>
            <person name="Gharbi K."/>
            <person name="Hall N."/>
            <person name="Watson M."/>
            <person name="Adriaenssens E.M."/>
            <person name="Foster-Nyarko E."/>
            <person name="Jarju S."/>
            <person name="Secka A."/>
            <person name="Antonio M."/>
            <person name="Oren A."/>
            <person name="Chaudhuri R.R."/>
            <person name="La Ragione R."/>
            <person name="Hildebrand F."/>
            <person name="Pallen M.J."/>
        </authorList>
    </citation>
    <scope>NUCLEOTIDE SEQUENCE</scope>
    <source>
        <strain evidence="2">G3-2149</strain>
    </source>
</reference>
<dbReference type="Proteomes" id="UP000823865">
    <property type="component" value="Unassembled WGS sequence"/>
</dbReference>
<organism evidence="2 3">
    <name type="scientific">Candidatus Paraprevotella stercoravium</name>
    <dbReference type="NCBI Taxonomy" id="2838725"/>
    <lineage>
        <taxon>Bacteria</taxon>
        <taxon>Pseudomonadati</taxon>
        <taxon>Bacteroidota</taxon>
        <taxon>Bacteroidia</taxon>
        <taxon>Bacteroidales</taxon>
        <taxon>Prevotellaceae</taxon>
        <taxon>Paraprevotella</taxon>
    </lineage>
</organism>
<keyword evidence="1" id="KW-0472">Membrane</keyword>
<keyword evidence="1" id="KW-0812">Transmembrane</keyword>
<dbReference type="AlphaFoldDB" id="A0A9E2LC48"/>
<protein>
    <submittedName>
        <fullName evidence="2">DUF4836 family protein</fullName>
    </submittedName>
</protein>
<evidence type="ECO:0000256" key="1">
    <source>
        <dbReference type="SAM" id="Phobius"/>
    </source>
</evidence>
<accession>A0A9E2LC48</accession>
<dbReference type="InterPro" id="IPR032276">
    <property type="entry name" value="DUF4836"/>
</dbReference>
<name>A0A9E2LC48_9BACT</name>
<reference evidence="2" key="2">
    <citation type="submission" date="2021-04" db="EMBL/GenBank/DDBJ databases">
        <authorList>
            <person name="Gilroy R."/>
        </authorList>
    </citation>
    <scope>NUCLEOTIDE SEQUENCE</scope>
    <source>
        <strain evidence="2">G3-2149</strain>
    </source>
</reference>
<feature type="transmembrane region" description="Helical" evidence="1">
    <location>
        <begin position="5"/>
        <end position="23"/>
    </location>
</feature>
<evidence type="ECO:0000313" key="2">
    <source>
        <dbReference type="EMBL" id="MBU3854443.1"/>
    </source>
</evidence>